<dbReference type="InParanoid" id="A0A0V0QW87"/>
<evidence type="ECO:0000313" key="3">
    <source>
        <dbReference type="Proteomes" id="UP000054937"/>
    </source>
</evidence>
<keyword evidence="3" id="KW-1185">Reference proteome</keyword>
<feature type="domain" description="TerD" evidence="1">
    <location>
        <begin position="325"/>
        <end position="476"/>
    </location>
</feature>
<dbReference type="OrthoDB" id="443958at2759"/>
<organism evidence="2 3">
    <name type="scientific">Pseudocohnilembus persalinus</name>
    <name type="common">Ciliate</name>
    <dbReference type="NCBI Taxonomy" id="266149"/>
    <lineage>
        <taxon>Eukaryota</taxon>
        <taxon>Sar</taxon>
        <taxon>Alveolata</taxon>
        <taxon>Ciliophora</taxon>
        <taxon>Intramacronucleata</taxon>
        <taxon>Oligohymenophorea</taxon>
        <taxon>Scuticociliatia</taxon>
        <taxon>Philasterida</taxon>
        <taxon>Pseudocohnilembidae</taxon>
        <taxon>Pseudocohnilembus</taxon>
    </lineage>
</organism>
<dbReference type="EMBL" id="LDAU01000093">
    <property type="protein sequence ID" value="KRX06675.1"/>
    <property type="molecule type" value="Genomic_DNA"/>
</dbReference>
<feature type="domain" description="TerD" evidence="1">
    <location>
        <begin position="1168"/>
        <end position="1283"/>
    </location>
</feature>
<accession>A0A0V0QW87</accession>
<evidence type="ECO:0000259" key="1">
    <source>
        <dbReference type="Pfam" id="PF02342"/>
    </source>
</evidence>
<dbReference type="InterPro" id="IPR051324">
    <property type="entry name" value="Stress/Tellurium_Resist"/>
</dbReference>
<proteinExistence type="predicted"/>
<dbReference type="PANTHER" id="PTHR32097:SF17">
    <property type="entry name" value="CAMP-BINDING PROTEIN 1-RELATED"/>
    <property type="match status" value="1"/>
</dbReference>
<dbReference type="Pfam" id="PF02342">
    <property type="entry name" value="TerD"/>
    <property type="match status" value="6"/>
</dbReference>
<dbReference type="Proteomes" id="UP000054937">
    <property type="component" value="Unassembled WGS sequence"/>
</dbReference>
<protein>
    <recommendedName>
        <fullName evidence="1">TerD domain-containing protein</fullName>
    </recommendedName>
</protein>
<evidence type="ECO:0000313" key="2">
    <source>
        <dbReference type="EMBL" id="KRX06675.1"/>
    </source>
</evidence>
<gene>
    <name evidence="2" type="ORF">PPERSA_07909</name>
</gene>
<feature type="domain" description="TerD" evidence="1">
    <location>
        <begin position="802"/>
        <end position="955"/>
    </location>
</feature>
<feature type="domain" description="TerD" evidence="1">
    <location>
        <begin position="128"/>
        <end position="245"/>
    </location>
</feature>
<feature type="domain" description="TerD" evidence="1">
    <location>
        <begin position="1365"/>
        <end position="1516"/>
    </location>
</feature>
<comment type="caution">
    <text evidence="2">The sequence shown here is derived from an EMBL/GenBank/DDBJ whole genome shotgun (WGS) entry which is preliminary data.</text>
</comment>
<reference evidence="2 3" key="1">
    <citation type="journal article" date="2015" name="Sci. Rep.">
        <title>Genome of the facultative scuticociliatosis pathogen Pseudocohnilembus persalinus provides insight into its virulence through horizontal gene transfer.</title>
        <authorList>
            <person name="Xiong J."/>
            <person name="Wang G."/>
            <person name="Cheng J."/>
            <person name="Tian M."/>
            <person name="Pan X."/>
            <person name="Warren A."/>
            <person name="Jiang C."/>
            <person name="Yuan D."/>
            <person name="Miao W."/>
        </authorList>
    </citation>
    <scope>NUCLEOTIDE SEQUENCE [LARGE SCALE GENOMIC DNA]</scope>
    <source>
        <strain evidence="2">36N120E</strain>
    </source>
</reference>
<dbReference type="PANTHER" id="PTHR32097">
    <property type="entry name" value="CAMP-BINDING PROTEIN 1-RELATED"/>
    <property type="match status" value="1"/>
</dbReference>
<dbReference type="InterPro" id="IPR003325">
    <property type="entry name" value="TerD"/>
</dbReference>
<dbReference type="CDD" id="cd06974">
    <property type="entry name" value="TerD_like"/>
    <property type="match status" value="4"/>
</dbReference>
<feature type="domain" description="TerD" evidence="1">
    <location>
        <begin position="593"/>
        <end position="690"/>
    </location>
</feature>
<name>A0A0V0QW87_PSEPJ</name>
<dbReference type="Gene3D" id="2.60.60.30">
    <property type="entry name" value="sav2460 like domains"/>
    <property type="match status" value="7"/>
</dbReference>
<sequence length="1702" mass="195598">MIKQQISINLQLIPLTVDQLWIVLNNYDSNTTFEKVKEPSIIIQIDNKNFCKYQLEENNDNQRIKMGCSSSKYTYKEPQPLGAKNLINPLKNKNLYHSAQYNTQVEGQNAQLNNLVPQNIFQVLDSQQLVKIEIQWLDMGNKNDSVDLDLSACFIDPLGNVLDVVYYNKVQSDFGSVIHSGDQQDQTDDKIKQDDINLAESITIDLQKLKQVQDLHNLSIIMCSHNQQNFSQINNVKIQVKQGQTIYRDEEIHSFGDFTSLLLGFISFQPQANQWAYYGKSQFGQGKTFNDCQELIYDAMAQTGYDKGLLMESQNWKVGNKKFLLKKGQVIKIPKTYNKDIKLCLGWDAGCDVDASVILFSKEGNELDTVFYGNKKDKFGAITHSGDNLTGAGSGDDETIFMDLTKLPQQVDSLWCTINVYSTNTQFDDVRNPYTRLLIQNTEMFRINLANNKDGISNGCIVACIKRQDQDQWYIQSKEYYTKNTKIAKLLIPIIQQVIKGDMSQVKLIDDNITIHYDGLSQQQKQQKWCYNFMLKYINFKNNEFKLGNQQTEVQVVMNSELVLKTKCEVKNLNQQQNDGTGKQKINQGPNNNLQVQQILDPLKIFTIEIQWSEGIVKEKNEDLDLSCCLIDMLGNIQDAVYYNKQQSDCLSICHSGDQQNQNLNMKQDLQQSQGFKEIITIDLMKLGENQNIHNASLLLCSQNQPFQLIKDVKVILKQEDIVLREENINAFGEYYSFLIGILQFNQSKSQWILYNQSILGQGKNFQDCQSQIYQGMSAVGYDCGLLMESKNWKTGDQRFLLKKGQSIQIPPIYNQSIFLGLGWEAGCDLDASVALFDKNNNQLDLIFYGNQQCRYPGAVQHSGDNLTGEGEGDDEYYLINLNLMPEEVDSLWCLITVYTSQKQFDDVNDAYCRICIQNYEMARFNLSQNKDGVSKGCIMTQIQRYKDDQWYCNMKGYFVEGVKIPIEMISYCQQVQKNITKNIKIIENNILVHHDKLPLQIKKQKSCFNILVKFIFYKANLFVPDQQKTKFLLIFNQKKIIKDKMKDFVFDYSQVQNNIGSIQIQKGAQLYIQANDTITVALKNGDNKLISGFAIDEKIICLPKFKLQDIQIPLYNLQDQNQEIGSVILEENLKKNSQKFSFEQQKLDELQSDQQQIFFQSLNPIVPLTIEIRWENGFSKEKDSKEDLDLSACFIDTLGNVMDAVYYNKQISDCQSVKHSGDQQNAATTLKQSDFQFSESLTIDLMRLGQIRNLHNVSIIICSQNKKYFQEINNVSLVVRQENIVLRQEQINAYGQFTSFLVGFLHFQQNISQWAYYGKSLFGQGQNFKECQQLIYQAMAQTGYDYGLLMESQNWKTGNQRFMVKKGQTIKIPQQYNSKVYMGLGWAAGCDVDASIGVLDENLQTLDFVFYGKKSCNWGAIQHSGDNLTGVGSGDDENYKINLDKLPIQVDSLWCLITIYSGGKQFDDINNAYARIKIDQAEMARFNLSSNKDGVSRGCIVAQIQRYNKTNQWFVNLKGYYCQDCQVGKQMIPMCQELVKGDTKNVKIIDDNIVSFHDHLNLQQKKLKTCLNITVKSIQFQPQKFKLNNQITKFYFYLNNNEVIKKYVSDQKAVQAFKNDQNNKQCQQIFNLGAQLYVSQNDHITFGFKNNSPAIAGFLVDKILLELPKQIQQDIQIPLYDVKDQNQEIGKVLLEIQRQPF</sequence>